<evidence type="ECO:0000313" key="1">
    <source>
        <dbReference type="EMBL" id="MZK17586.1"/>
    </source>
</evidence>
<comment type="caution">
    <text evidence="1">The sequence shown here is derived from an EMBL/GenBank/DDBJ whole genome shotgun (WGS) entry which is preliminary data.</text>
</comment>
<dbReference type="EMBL" id="WWSB01000004">
    <property type="protein sequence ID" value="MZK17586.1"/>
    <property type="molecule type" value="Genomic_DNA"/>
</dbReference>
<protein>
    <submittedName>
        <fullName evidence="1">Uncharacterized protein</fullName>
    </submittedName>
</protein>
<organism evidence="1 2">
    <name type="scientific">Dorea longicatena</name>
    <dbReference type="NCBI Taxonomy" id="88431"/>
    <lineage>
        <taxon>Bacteria</taxon>
        <taxon>Bacillati</taxon>
        <taxon>Bacillota</taxon>
        <taxon>Clostridia</taxon>
        <taxon>Lachnospirales</taxon>
        <taxon>Lachnospiraceae</taxon>
        <taxon>Dorea</taxon>
    </lineage>
</organism>
<accession>A0A845KLG1</accession>
<proteinExistence type="predicted"/>
<dbReference type="Proteomes" id="UP000446719">
    <property type="component" value="Unassembled WGS sequence"/>
</dbReference>
<evidence type="ECO:0000313" key="2">
    <source>
        <dbReference type="Proteomes" id="UP000446719"/>
    </source>
</evidence>
<gene>
    <name evidence="1" type="ORF">GT565_05560</name>
</gene>
<dbReference type="AlphaFoldDB" id="A0A845KLG1"/>
<reference evidence="1 2" key="1">
    <citation type="journal article" date="2019" name="Nat. Med.">
        <title>A library of human gut bacterial isolates paired with longitudinal multiomics data enables mechanistic microbiome research.</title>
        <authorList>
            <person name="Poyet M."/>
            <person name="Groussin M."/>
            <person name="Gibbons S.M."/>
            <person name="Avila-Pacheco J."/>
            <person name="Jiang X."/>
            <person name="Kearney S.M."/>
            <person name="Perrotta A.R."/>
            <person name="Berdy B."/>
            <person name="Zhao S."/>
            <person name="Lieberman T.D."/>
            <person name="Swanson P.K."/>
            <person name="Smith M."/>
            <person name="Roesemann S."/>
            <person name="Alexander J.E."/>
            <person name="Rich S.A."/>
            <person name="Livny J."/>
            <person name="Vlamakis H."/>
            <person name="Clish C."/>
            <person name="Bullock K."/>
            <person name="Deik A."/>
            <person name="Scott J."/>
            <person name="Pierce K.A."/>
            <person name="Xavier R.J."/>
            <person name="Alm E.J."/>
        </authorList>
    </citation>
    <scope>NUCLEOTIDE SEQUENCE [LARGE SCALE GENOMIC DNA]</scope>
    <source>
        <strain evidence="1 2">BIOML-A7</strain>
    </source>
</reference>
<sequence>MVYEDIKPSTYISGRFLKRHAFGRSCRWQVLEIQTIPRERMRELFFRKEGEKRTWKEDYLRQNQ</sequence>
<dbReference type="RefSeq" id="WP_161159025.1">
    <property type="nucleotide sequence ID" value="NZ_JAAIMW010000011.1"/>
</dbReference>
<name>A0A845KLG1_9FIRM</name>